<sequence length="211" mass="23936">MLSGGRRKGGLLVLAKKNEPSVRQTLKAIGYSAICFHRRSPSRPPPQACLPACGNVLTWRDGVCCMHQSCVSVYEAAMSIKGIRYICMVEAFLADLTLNKLEHDLNFWTMYIKRERFSANLDFSSFCLLLKTFSLQMEFDLAKLAGIFVFFVSTKSSFSAGSEFDLTILRFCLHMSVPELLLLTFLAFILWPITALNWARPKYGRFTCRDC</sequence>
<evidence type="ECO:0000256" key="1">
    <source>
        <dbReference type="SAM" id="Phobius"/>
    </source>
</evidence>
<accession>A0A3M7RMU6</accession>
<protein>
    <submittedName>
        <fullName evidence="2">Uncharacterized protein</fullName>
    </submittedName>
</protein>
<comment type="caution">
    <text evidence="2">The sequence shown here is derived from an EMBL/GenBank/DDBJ whole genome shotgun (WGS) entry which is preliminary data.</text>
</comment>
<dbReference type="EMBL" id="REGN01003084">
    <property type="protein sequence ID" value="RNA24655.1"/>
    <property type="molecule type" value="Genomic_DNA"/>
</dbReference>
<keyword evidence="1" id="KW-0472">Membrane</keyword>
<keyword evidence="1" id="KW-0812">Transmembrane</keyword>
<evidence type="ECO:0000313" key="3">
    <source>
        <dbReference type="Proteomes" id="UP000276133"/>
    </source>
</evidence>
<gene>
    <name evidence="2" type="ORF">BpHYR1_017822</name>
</gene>
<feature type="transmembrane region" description="Helical" evidence="1">
    <location>
        <begin position="180"/>
        <end position="199"/>
    </location>
</feature>
<proteinExistence type="predicted"/>
<keyword evidence="3" id="KW-1185">Reference proteome</keyword>
<dbReference type="Proteomes" id="UP000276133">
    <property type="component" value="Unassembled WGS sequence"/>
</dbReference>
<dbReference type="AlphaFoldDB" id="A0A3M7RMU6"/>
<name>A0A3M7RMU6_BRAPC</name>
<keyword evidence="1" id="KW-1133">Transmembrane helix</keyword>
<evidence type="ECO:0000313" key="2">
    <source>
        <dbReference type="EMBL" id="RNA24655.1"/>
    </source>
</evidence>
<organism evidence="2 3">
    <name type="scientific">Brachionus plicatilis</name>
    <name type="common">Marine rotifer</name>
    <name type="synonym">Brachionus muelleri</name>
    <dbReference type="NCBI Taxonomy" id="10195"/>
    <lineage>
        <taxon>Eukaryota</taxon>
        <taxon>Metazoa</taxon>
        <taxon>Spiralia</taxon>
        <taxon>Gnathifera</taxon>
        <taxon>Rotifera</taxon>
        <taxon>Eurotatoria</taxon>
        <taxon>Monogononta</taxon>
        <taxon>Pseudotrocha</taxon>
        <taxon>Ploima</taxon>
        <taxon>Brachionidae</taxon>
        <taxon>Brachionus</taxon>
    </lineage>
</organism>
<reference evidence="2 3" key="1">
    <citation type="journal article" date="2018" name="Sci. Rep.">
        <title>Genomic signatures of local adaptation to the degree of environmental predictability in rotifers.</title>
        <authorList>
            <person name="Franch-Gras L."/>
            <person name="Hahn C."/>
            <person name="Garcia-Roger E.M."/>
            <person name="Carmona M.J."/>
            <person name="Serra M."/>
            <person name="Gomez A."/>
        </authorList>
    </citation>
    <scope>NUCLEOTIDE SEQUENCE [LARGE SCALE GENOMIC DNA]</scope>
    <source>
        <strain evidence="2">HYR1</strain>
    </source>
</reference>